<dbReference type="EMBL" id="MU006749">
    <property type="protein sequence ID" value="KAF2621952.1"/>
    <property type="molecule type" value="Genomic_DNA"/>
</dbReference>
<proteinExistence type="predicted"/>
<protein>
    <submittedName>
        <fullName evidence="1">Uncharacterized protein</fullName>
    </submittedName>
</protein>
<dbReference type="Proteomes" id="UP000799754">
    <property type="component" value="Unassembled WGS sequence"/>
</dbReference>
<gene>
    <name evidence="1" type="ORF">BU25DRAFT_452359</name>
</gene>
<sequence length="238" mass="27442">MSFSTSFDFTNTRCYMCSYARSQGERTCSVCLGAARLDNNNFSKPTNISPRREPRYIRASMLWLIMERYGSNITALKMALEAAVKTMDNDKMLPMKPDNPAVMLAKGDFGKNVPAIWLEPAEGAAPTMDFCSWTNLECPTWGGNEVYVCMEKGFERSVHIRSGECEKCVLGVWMNAGARLMLGGWTELEERRLDWEDDCDWKTGEQKKRGVKRAFRTFRKSFRKCFRSRDPRQKLIWD</sequence>
<organism evidence="1 2">
    <name type="scientific">Macroventuria anomochaeta</name>
    <dbReference type="NCBI Taxonomy" id="301207"/>
    <lineage>
        <taxon>Eukaryota</taxon>
        <taxon>Fungi</taxon>
        <taxon>Dikarya</taxon>
        <taxon>Ascomycota</taxon>
        <taxon>Pezizomycotina</taxon>
        <taxon>Dothideomycetes</taxon>
        <taxon>Pleosporomycetidae</taxon>
        <taxon>Pleosporales</taxon>
        <taxon>Pleosporineae</taxon>
        <taxon>Didymellaceae</taxon>
        <taxon>Macroventuria</taxon>
    </lineage>
</organism>
<evidence type="ECO:0000313" key="1">
    <source>
        <dbReference type="EMBL" id="KAF2621952.1"/>
    </source>
</evidence>
<evidence type="ECO:0000313" key="2">
    <source>
        <dbReference type="Proteomes" id="UP000799754"/>
    </source>
</evidence>
<comment type="caution">
    <text evidence="1">The sequence shown here is derived from an EMBL/GenBank/DDBJ whole genome shotgun (WGS) entry which is preliminary data.</text>
</comment>
<name>A0ACB6RLW4_9PLEO</name>
<accession>A0ACB6RLW4</accession>
<reference evidence="1" key="1">
    <citation type="journal article" date="2020" name="Stud. Mycol.">
        <title>101 Dothideomycetes genomes: a test case for predicting lifestyles and emergence of pathogens.</title>
        <authorList>
            <person name="Haridas S."/>
            <person name="Albert R."/>
            <person name="Binder M."/>
            <person name="Bloem J."/>
            <person name="Labutti K."/>
            <person name="Salamov A."/>
            <person name="Andreopoulos B."/>
            <person name="Baker S."/>
            <person name="Barry K."/>
            <person name="Bills G."/>
            <person name="Bluhm B."/>
            <person name="Cannon C."/>
            <person name="Castanera R."/>
            <person name="Culley D."/>
            <person name="Daum C."/>
            <person name="Ezra D."/>
            <person name="Gonzalez J."/>
            <person name="Henrissat B."/>
            <person name="Kuo A."/>
            <person name="Liang C."/>
            <person name="Lipzen A."/>
            <person name="Lutzoni F."/>
            <person name="Magnuson J."/>
            <person name="Mondo S."/>
            <person name="Nolan M."/>
            <person name="Ohm R."/>
            <person name="Pangilinan J."/>
            <person name="Park H.-J."/>
            <person name="Ramirez L."/>
            <person name="Alfaro M."/>
            <person name="Sun H."/>
            <person name="Tritt A."/>
            <person name="Yoshinaga Y."/>
            <person name="Zwiers L.-H."/>
            <person name="Turgeon B."/>
            <person name="Goodwin S."/>
            <person name="Spatafora J."/>
            <person name="Crous P."/>
            <person name="Grigoriev I."/>
        </authorList>
    </citation>
    <scope>NUCLEOTIDE SEQUENCE</scope>
    <source>
        <strain evidence="1">CBS 525.71</strain>
    </source>
</reference>
<keyword evidence="2" id="KW-1185">Reference proteome</keyword>